<proteinExistence type="predicted"/>
<dbReference type="PANTHER" id="PTHR45453">
    <property type="entry name" value="PHOSPHATE REGULON SENSOR PROTEIN PHOR"/>
    <property type="match status" value="1"/>
</dbReference>
<keyword evidence="3" id="KW-0597">Phosphoprotein</keyword>
<dbReference type="Pfam" id="PF00512">
    <property type="entry name" value="HisKA"/>
    <property type="match status" value="1"/>
</dbReference>
<dbReference type="SUPFAM" id="SSF47384">
    <property type="entry name" value="Homodimeric domain of signal transducing histidine kinase"/>
    <property type="match status" value="1"/>
</dbReference>
<dbReference type="InterPro" id="IPR005467">
    <property type="entry name" value="His_kinase_dom"/>
</dbReference>
<dbReference type="SMART" id="SM00388">
    <property type="entry name" value="HisKA"/>
    <property type="match status" value="1"/>
</dbReference>
<evidence type="ECO:0000256" key="4">
    <source>
        <dbReference type="ARBA" id="ARBA00022679"/>
    </source>
</evidence>
<dbReference type="InterPro" id="IPR036890">
    <property type="entry name" value="HATPase_C_sf"/>
</dbReference>
<feature type="non-terminal residue" evidence="8">
    <location>
        <position position="258"/>
    </location>
</feature>
<dbReference type="GO" id="GO:0004721">
    <property type="term" value="F:phosphoprotein phosphatase activity"/>
    <property type="evidence" value="ECO:0007669"/>
    <property type="project" value="TreeGrafter"/>
</dbReference>
<evidence type="ECO:0000256" key="3">
    <source>
        <dbReference type="ARBA" id="ARBA00022553"/>
    </source>
</evidence>
<dbReference type="GO" id="GO:0005886">
    <property type="term" value="C:plasma membrane"/>
    <property type="evidence" value="ECO:0007669"/>
    <property type="project" value="TreeGrafter"/>
</dbReference>
<feature type="domain" description="Histidine kinase" evidence="7">
    <location>
        <begin position="109"/>
        <end position="258"/>
    </location>
</feature>
<reference evidence="8" key="1">
    <citation type="journal article" date="2020" name="mSystems">
        <title>Genome- and Community-Level Interaction Insights into Carbon Utilization and Element Cycling Functions of Hydrothermarchaeota in Hydrothermal Sediment.</title>
        <authorList>
            <person name="Zhou Z."/>
            <person name="Liu Y."/>
            <person name="Xu W."/>
            <person name="Pan J."/>
            <person name="Luo Z.H."/>
            <person name="Li M."/>
        </authorList>
    </citation>
    <scope>NUCLEOTIDE SEQUENCE [LARGE SCALE GENOMIC DNA]</scope>
    <source>
        <strain evidence="8">HyVt-501</strain>
    </source>
</reference>
<dbReference type="Gene3D" id="1.10.287.130">
    <property type="match status" value="1"/>
</dbReference>
<evidence type="ECO:0000256" key="5">
    <source>
        <dbReference type="ARBA" id="ARBA00022777"/>
    </source>
</evidence>
<dbReference type="EC" id="2.7.13.3" evidence="2"/>
<evidence type="ECO:0000256" key="2">
    <source>
        <dbReference type="ARBA" id="ARBA00012438"/>
    </source>
</evidence>
<comment type="caution">
    <text evidence="8">The sequence shown here is derived from an EMBL/GenBank/DDBJ whole genome shotgun (WGS) entry which is preliminary data.</text>
</comment>
<dbReference type="SUPFAM" id="SSF55874">
    <property type="entry name" value="ATPase domain of HSP90 chaperone/DNA topoisomerase II/histidine kinase"/>
    <property type="match status" value="1"/>
</dbReference>
<comment type="catalytic activity">
    <reaction evidence="1">
        <text>ATP + protein L-histidine = ADP + protein N-phospho-L-histidine.</text>
        <dbReference type="EC" id="2.7.13.3"/>
    </reaction>
</comment>
<dbReference type="AlphaFoldDB" id="A0A7C5Q7K3"/>
<dbReference type="EMBL" id="DRNB01000027">
    <property type="protein sequence ID" value="HHJ63435.1"/>
    <property type="molecule type" value="Genomic_DNA"/>
</dbReference>
<dbReference type="InterPro" id="IPR003594">
    <property type="entry name" value="HATPase_dom"/>
</dbReference>
<evidence type="ECO:0000256" key="6">
    <source>
        <dbReference type="ARBA" id="ARBA00023012"/>
    </source>
</evidence>
<dbReference type="Gene3D" id="3.30.565.10">
    <property type="entry name" value="Histidine kinase-like ATPase, C-terminal domain"/>
    <property type="match status" value="1"/>
</dbReference>
<name>A0A7C5Q7K3_AQUAO</name>
<dbReference type="Proteomes" id="UP000885792">
    <property type="component" value="Unassembled WGS sequence"/>
</dbReference>
<dbReference type="PROSITE" id="PS50109">
    <property type="entry name" value="HIS_KIN"/>
    <property type="match status" value="1"/>
</dbReference>
<dbReference type="Pfam" id="PF02518">
    <property type="entry name" value="HATPase_c"/>
    <property type="match status" value="1"/>
</dbReference>
<evidence type="ECO:0000259" key="7">
    <source>
        <dbReference type="PROSITE" id="PS50109"/>
    </source>
</evidence>
<dbReference type="GO" id="GO:0016036">
    <property type="term" value="P:cellular response to phosphate starvation"/>
    <property type="evidence" value="ECO:0007669"/>
    <property type="project" value="TreeGrafter"/>
</dbReference>
<keyword evidence="4" id="KW-0808">Transferase</keyword>
<dbReference type="PANTHER" id="PTHR45453:SF1">
    <property type="entry name" value="PHOSPHATE REGULON SENSOR PROTEIN PHOR"/>
    <property type="match status" value="1"/>
</dbReference>
<dbReference type="CDD" id="cd00082">
    <property type="entry name" value="HisKA"/>
    <property type="match status" value="1"/>
</dbReference>
<protein>
    <recommendedName>
        <fullName evidence="2">histidine kinase</fullName>
        <ecNumber evidence="2">2.7.13.3</ecNumber>
    </recommendedName>
</protein>
<keyword evidence="5" id="KW-0418">Kinase</keyword>
<dbReference type="InterPro" id="IPR003661">
    <property type="entry name" value="HisK_dim/P_dom"/>
</dbReference>
<dbReference type="GO" id="GO:0000155">
    <property type="term" value="F:phosphorelay sensor kinase activity"/>
    <property type="evidence" value="ECO:0007669"/>
    <property type="project" value="InterPro"/>
</dbReference>
<dbReference type="InterPro" id="IPR036097">
    <property type="entry name" value="HisK_dim/P_sf"/>
</dbReference>
<keyword evidence="6" id="KW-0902">Two-component regulatory system</keyword>
<evidence type="ECO:0000256" key="1">
    <source>
        <dbReference type="ARBA" id="ARBA00000085"/>
    </source>
</evidence>
<dbReference type="InterPro" id="IPR050351">
    <property type="entry name" value="BphY/WalK/GraS-like"/>
</dbReference>
<accession>A0A7C5Q7K3</accession>
<gene>
    <name evidence="8" type="ORF">ENJ61_00850</name>
</gene>
<sequence length="258" mass="29662">MESLLNRLNVGVLLLTSEGRIEFVNRFCIERELAVPEFRGKKYYETFRNLKLISLLGEFLAGECTAGEFEHRKRHYRVTLSSGEPLLIQIEDITPLREAERLQKEFVASVSHELSTPLTAVRSLLETVVLSRKPSRELIRKALKRVEEFERLINSVRMLTVLEVERRGAFRDVDLGEIIGEVIEDLRPEVEEKRIKVSVSVKGKVALRCDRDKIYILLRNVIENAVRYNREEGRIRIETSEGEGTLTVSVEDTGRGIP</sequence>
<evidence type="ECO:0000313" key="8">
    <source>
        <dbReference type="EMBL" id="HHJ63435.1"/>
    </source>
</evidence>
<organism evidence="8">
    <name type="scientific">Aquifex aeolicus</name>
    <dbReference type="NCBI Taxonomy" id="63363"/>
    <lineage>
        <taxon>Bacteria</taxon>
        <taxon>Pseudomonadati</taxon>
        <taxon>Aquificota</taxon>
        <taxon>Aquificia</taxon>
        <taxon>Aquificales</taxon>
        <taxon>Aquificaceae</taxon>
        <taxon>Aquifex</taxon>
    </lineage>
</organism>